<evidence type="ECO:0000313" key="3">
    <source>
        <dbReference type="EMBL" id="GAT53386.1"/>
    </source>
</evidence>
<name>A0ABQ0LQR8_MYCCL</name>
<gene>
    <name evidence="3" type="ORF">MCHLO_10335</name>
</gene>
<evidence type="ECO:0000256" key="2">
    <source>
        <dbReference type="SAM" id="SignalP"/>
    </source>
</evidence>
<proteinExistence type="predicted"/>
<feature type="compositionally biased region" description="Basic and acidic residues" evidence="1">
    <location>
        <begin position="185"/>
        <end position="197"/>
    </location>
</feature>
<dbReference type="EMBL" id="DF848288">
    <property type="protein sequence ID" value="GAT53386.1"/>
    <property type="molecule type" value="Genomic_DNA"/>
</dbReference>
<sequence length="340" mass="37701">MGILLLLSLSSSYGPVLVYKQLLDVQDSSFVINVSCYSPPLAPTPPAPSQHSGALRSSQSSSLRSWAWADVRLLAYHKPAAYSSLCTALDTAVAAKKKEQAIACGKLSLMEGDIYDFDLVKKALDSVVPQEEVHKNSVVRKGTGKKWKPEFKELLKTDLKVAGEEEESDKDARARLNGAGSSRPARNEPARRREPTADEAAKVSWIWSVSVPQEEGEAQGLHDLVRVQWSKALARRDRWTEEVRLLREEMKRVLRSVHSVQAQWQGRIGKRSGMDAALSAGLTAYAQRQVAVYGAISAAFRASWASKSRQEVVQRVLAEDMPVYDRLLNGEDESAQYTYQ</sequence>
<evidence type="ECO:0000256" key="1">
    <source>
        <dbReference type="SAM" id="MobiDB-lite"/>
    </source>
</evidence>
<organism evidence="3 4">
    <name type="scientific">Mycena chlorophos</name>
    <name type="common">Agaric fungus</name>
    <name type="synonym">Agaricus chlorophos</name>
    <dbReference type="NCBI Taxonomy" id="658473"/>
    <lineage>
        <taxon>Eukaryota</taxon>
        <taxon>Fungi</taxon>
        <taxon>Dikarya</taxon>
        <taxon>Basidiomycota</taxon>
        <taxon>Agaricomycotina</taxon>
        <taxon>Agaricomycetes</taxon>
        <taxon>Agaricomycetidae</taxon>
        <taxon>Agaricales</taxon>
        <taxon>Marasmiineae</taxon>
        <taxon>Mycenaceae</taxon>
        <taxon>Mycena</taxon>
    </lineage>
</organism>
<feature type="region of interest" description="Disordered" evidence="1">
    <location>
        <begin position="162"/>
        <end position="197"/>
    </location>
</feature>
<dbReference type="Proteomes" id="UP000815677">
    <property type="component" value="Unassembled WGS sequence"/>
</dbReference>
<keyword evidence="4" id="KW-1185">Reference proteome</keyword>
<feature type="chain" id="PRO_5045754533" evidence="2">
    <location>
        <begin position="19"/>
        <end position="340"/>
    </location>
</feature>
<protein>
    <submittedName>
        <fullName evidence="3">Uncharacterized protein</fullName>
    </submittedName>
</protein>
<keyword evidence="2" id="KW-0732">Signal</keyword>
<accession>A0ABQ0LQR8</accession>
<feature type="signal peptide" evidence="2">
    <location>
        <begin position="1"/>
        <end position="18"/>
    </location>
</feature>
<evidence type="ECO:0000313" key="4">
    <source>
        <dbReference type="Proteomes" id="UP000815677"/>
    </source>
</evidence>
<reference evidence="3" key="1">
    <citation type="submission" date="2014-09" db="EMBL/GenBank/DDBJ databases">
        <title>Genome sequence of the luminous mushroom Mycena chlorophos for searching fungal bioluminescence genes.</title>
        <authorList>
            <person name="Tanaka Y."/>
            <person name="Kasuga D."/>
            <person name="Oba Y."/>
            <person name="Hase S."/>
            <person name="Sato K."/>
            <person name="Oba Y."/>
            <person name="Sakakibara Y."/>
        </authorList>
    </citation>
    <scope>NUCLEOTIDE SEQUENCE</scope>
</reference>